<feature type="region of interest" description="Disordered" evidence="1">
    <location>
        <begin position="176"/>
        <end position="231"/>
    </location>
</feature>
<dbReference type="PANTHER" id="PTHR15837:SF5">
    <property type="entry name" value="NYN DOMAIN-CONTAINING PROTEIN"/>
    <property type="match status" value="1"/>
</dbReference>
<sequence>MLATGTTESASNWDFTQVFDILKSPTYGFNARFAQEINRYCSPSSDGHSNHGLTPSANSRPDEIKRQRSYPKLGDFGLIWDLLNKDSPSPNNDFMPAESPLPSLDRHSALTILRQPVHDEHAKGTISIPRKSVPVVKLSTPSVTKEKDLNRSSRNPPTPSQQPISILKRAAGGHPIENDVTATSSPQTLPRAIGHPSKPTEISNVNNRTKDNGKVTKSHLNPEPILSESSTGVYSDSSAVVFDQPITKKSGVLLFVPTQVGSRDERGHHEDTPPSSYDEADWGFASNTTSNTAQNIIITSAGIQVLPAAYETASERRFGLVTMLLRDFPEYAQLASQVLSKKSVEPRPIHVFVDMSNIMVGFHDSVKVSRKIPVTTRIRRLHMSFANFSLIMERGRPAAKRVLVGSDRLPSITEAEELGYEANILDRVHKAKHTKPRPSKFRKAHGFSNNPTSGPETAGTAGERWVEQGVDEILHLKMLESIVDTDEPSTIVLATGDAAIAEYSGGFMRMVERALQRGWCVELVSFSLVTSYAYRRKEFREKWGYQFRLIELDPYVEELFD</sequence>
<proteinExistence type="predicted"/>
<dbReference type="GO" id="GO:0005085">
    <property type="term" value="F:guanyl-nucleotide exchange factor activity"/>
    <property type="evidence" value="ECO:0007669"/>
    <property type="project" value="TreeGrafter"/>
</dbReference>
<protein>
    <recommendedName>
        <fullName evidence="4">NYN domain-containing protein</fullName>
    </recommendedName>
</protein>
<accession>A0A1Q5SX48</accession>
<comment type="caution">
    <text evidence="2">The sequence shown here is derived from an EMBL/GenBank/DDBJ whole genome shotgun (WGS) entry which is preliminary data.</text>
</comment>
<feature type="region of interest" description="Disordered" evidence="1">
    <location>
        <begin position="137"/>
        <end position="163"/>
    </location>
</feature>
<dbReference type="Gene3D" id="3.40.50.1010">
    <property type="entry name" value="5'-nuclease"/>
    <property type="match status" value="1"/>
</dbReference>
<feature type="region of interest" description="Disordered" evidence="1">
    <location>
        <begin position="44"/>
        <end position="64"/>
    </location>
</feature>
<dbReference type="Proteomes" id="UP000186955">
    <property type="component" value="Unassembled WGS sequence"/>
</dbReference>
<dbReference type="GO" id="GO:0005634">
    <property type="term" value="C:nucleus"/>
    <property type="evidence" value="ECO:0007669"/>
    <property type="project" value="TreeGrafter"/>
</dbReference>
<dbReference type="PANTHER" id="PTHR15837">
    <property type="entry name" value="RAN GUANINE NUCLEOTIDE RELEASE FACTOR"/>
    <property type="match status" value="1"/>
</dbReference>
<dbReference type="InterPro" id="IPR007681">
    <property type="entry name" value="Mog1"/>
</dbReference>
<feature type="compositionally biased region" description="Polar residues" evidence="1">
    <location>
        <begin position="44"/>
        <end position="59"/>
    </location>
</feature>
<name>A0A1Q5SX48_9EURO</name>
<dbReference type="AlphaFoldDB" id="A0A1Q5SX48"/>
<dbReference type="GO" id="GO:0031267">
    <property type="term" value="F:small GTPase binding"/>
    <property type="evidence" value="ECO:0007669"/>
    <property type="project" value="TreeGrafter"/>
</dbReference>
<dbReference type="STRING" id="1316194.A0A1Q5SX48"/>
<feature type="compositionally biased region" description="Basic residues" evidence="1">
    <location>
        <begin position="432"/>
        <end position="445"/>
    </location>
</feature>
<evidence type="ECO:0000256" key="1">
    <source>
        <dbReference type="SAM" id="MobiDB-lite"/>
    </source>
</evidence>
<dbReference type="CDD" id="cd18724">
    <property type="entry name" value="PIN_LabA-like"/>
    <property type="match status" value="1"/>
</dbReference>
<organism evidence="2 3">
    <name type="scientific">Penicillium subrubescens</name>
    <dbReference type="NCBI Taxonomy" id="1316194"/>
    <lineage>
        <taxon>Eukaryota</taxon>
        <taxon>Fungi</taxon>
        <taxon>Dikarya</taxon>
        <taxon>Ascomycota</taxon>
        <taxon>Pezizomycotina</taxon>
        <taxon>Eurotiomycetes</taxon>
        <taxon>Eurotiomycetidae</taxon>
        <taxon>Eurotiales</taxon>
        <taxon>Aspergillaceae</taxon>
        <taxon>Penicillium</taxon>
    </lineage>
</organism>
<evidence type="ECO:0000313" key="3">
    <source>
        <dbReference type="Proteomes" id="UP000186955"/>
    </source>
</evidence>
<evidence type="ECO:0008006" key="4">
    <source>
        <dbReference type="Google" id="ProtNLM"/>
    </source>
</evidence>
<keyword evidence="3" id="KW-1185">Reference proteome</keyword>
<feature type="region of interest" description="Disordered" evidence="1">
    <location>
        <begin position="432"/>
        <end position="461"/>
    </location>
</feature>
<dbReference type="EMBL" id="MNBE01000740">
    <property type="protein sequence ID" value="OKO92597.1"/>
    <property type="molecule type" value="Genomic_DNA"/>
</dbReference>
<evidence type="ECO:0000313" key="2">
    <source>
        <dbReference type="EMBL" id="OKO92597.1"/>
    </source>
</evidence>
<dbReference type="GO" id="GO:0006606">
    <property type="term" value="P:protein import into nucleus"/>
    <property type="evidence" value="ECO:0007669"/>
    <property type="project" value="TreeGrafter"/>
</dbReference>
<gene>
    <name evidence="2" type="ORF">PENSUB_12582</name>
</gene>
<reference evidence="2 3" key="1">
    <citation type="submission" date="2016-10" db="EMBL/GenBank/DDBJ databases">
        <title>Genome sequence of the ascomycete fungus Penicillium subrubescens.</title>
        <authorList>
            <person name="De Vries R.P."/>
            <person name="Peng M."/>
            <person name="Dilokpimol A."/>
            <person name="Hilden K."/>
            <person name="Makela M.R."/>
            <person name="Grigoriev I."/>
            <person name="Riley R."/>
            <person name="Granchi Z."/>
        </authorList>
    </citation>
    <scope>NUCLEOTIDE SEQUENCE [LARGE SCALE GENOMIC DNA]</scope>
    <source>
        <strain evidence="2 3">CBS 132785</strain>
    </source>
</reference>
<dbReference type="OrthoDB" id="5590473at2759"/>